<evidence type="ECO:0008006" key="3">
    <source>
        <dbReference type="Google" id="ProtNLM"/>
    </source>
</evidence>
<name>A0A3S1CPY7_9CYAN</name>
<dbReference type="PANTHER" id="PTHR47152:SF4">
    <property type="entry name" value="SLR0445 PROTEIN"/>
    <property type="match status" value="1"/>
</dbReference>
<dbReference type="AlphaFoldDB" id="A0A3S1CPY7"/>
<evidence type="ECO:0000313" key="2">
    <source>
        <dbReference type="Proteomes" id="UP000271624"/>
    </source>
</evidence>
<gene>
    <name evidence="1" type="ORF">DSM106972_014020</name>
</gene>
<dbReference type="RefSeq" id="WP_127080066.1">
    <property type="nucleotide sequence ID" value="NZ_RSCL01000003.1"/>
</dbReference>
<dbReference type="Proteomes" id="UP000271624">
    <property type="component" value="Unassembled WGS sequence"/>
</dbReference>
<evidence type="ECO:0000313" key="1">
    <source>
        <dbReference type="EMBL" id="RUT08234.1"/>
    </source>
</evidence>
<dbReference type="EMBL" id="RSCL01000003">
    <property type="protein sequence ID" value="RUT08234.1"/>
    <property type="molecule type" value="Genomic_DNA"/>
</dbReference>
<organism evidence="1 2">
    <name type="scientific">Dulcicalothrix desertica PCC 7102</name>
    <dbReference type="NCBI Taxonomy" id="232991"/>
    <lineage>
        <taxon>Bacteria</taxon>
        <taxon>Bacillati</taxon>
        <taxon>Cyanobacteriota</taxon>
        <taxon>Cyanophyceae</taxon>
        <taxon>Nostocales</taxon>
        <taxon>Calotrichaceae</taxon>
        <taxon>Dulcicalothrix</taxon>
    </lineage>
</organism>
<sequence length="86" mass="9936">MPKEIYRRLGVAEVWFWEINQLKIYHLRDSGLLPKTTVFPDTYGYELITASELLPSLDIELLERCITITDSILAVDEFEKAIGNGY</sequence>
<accession>A0A3S1CPY7</accession>
<proteinExistence type="predicted"/>
<dbReference type="OrthoDB" id="510891at2"/>
<dbReference type="PANTHER" id="PTHR47152">
    <property type="entry name" value="SLR2084 PROTEIN-RELATED"/>
    <property type="match status" value="1"/>
</dbReference>
<protein>
    <recommendedName>
        <fullName evidence="3">Restriction endonuclease domain-containing protein</fullName>
    </recommendedName>
</protein>
<reference evidence="1" key="1">
    <citation type="submission" date="2018-12" db="EMBL/GenBank/DDBJ databases">
        <authorList>
            <person name="Will S."/>
            <person name="Neumann-Schaal M."/>
            <person name="Henke P."/>
        </authorList>
    </citation>
    <scope>NUCLEOTIDE SEQUENCE</scope>
    <source>
        <strain evidence="1">PCC 7102</strain>
    </source>
</reference>
<reference evidence="1" key="2">
    <citation type="journal article" date="2019" name="Genome Biol. Evol.">
        <title>Day and night: Metabolic profiles and evolutionary relationships of six axenic non-marine cyanobacteria.</title>
        <authorList>
            <person name="Will S.E."/>
            <person name="Henke P."/>
            <person name="Boedeker C."/>
            <person name="Huang S."/>
            <person name="Brinkmann H."/>
            <person name="Rohde M."/>
            <person name="Jarek M."/>
            <person name="Friedl T."/>
            <person name="Seufert S."/>
            <person name="Schumacher M."/>
            <person name="Overmann J."/>
            <person name="Neumann-Schaal M."/>
            <person name="Petersen J."/>
        </authorList>
    </citation>
    <scope>NUCLEOTIDE SEQUENCE [LARGE SCALE GENOMIC DNA]</scope>
    <source>
        <strain evidence="1">PCC 7102</strain>
    </source>
</reference>
<comment type="caution">
    <text evidence="1">The sequence shown here is derived from an EMBL/GenBank/DDBJ whole genome shotgun (WGS) entry which is preliminary data.</text>
</comment>
<keyword evidence="2" id="KW-1185">Reference proteome</keyword>